<sequence>MTRSIIVIVSFAMWIAFLMYKASERYEIQQNLKFIIKHPLNKDRPATTLLGTPLSVLQEYFTLQPVLNNIDTFHLNQLLQVYQVTDGLKASELDGVPIKDLWLLPGYYMMSLEEVVDTCAVLRRTSDVWNLAWLPIFSSRSGDFIVYDTNNGHVYEMLTKESLEWEVAPSLQHFLGNLAQKFSTGRIHIDEHGLMTEKANANNAQNNDDREDEISNTLLFPGDSMNHVRAEILQNEENVEVPNLIFACTNMPNICQNIKNAINSGKTRNLQRITDPDQIKKNRQNACGHVSCKKGDSCDEYPFASTSQGGTGATTMCVPLSENNSQGGQLARFYRLNKVGDKDFFYMQSP</sequence>
<keyword evidence="1" id="KW-0472">Membrane</keyword>
<proteinExistence type="predicted"/>
<keyword evidence="4" id="KW-1185">Reference proteome</keyword>
<dbReference type="SUPFAM" id="SSF160631">
    <property type="entry name" value="SMI1/KNR4-like"/>
    <property type="match status" value="1"/>
</dbReference>
<dbReference type="InterPro" id="IPR037883">
    <property type="entry name" value="Knr4/Smi1-like_sf"/>
</dbReference>
<organism evidence="3 4">
    <name type="scientific">Potamilus streckersoni</name>
    <dbReference type="NCBI Taxonomy" id="2493646"/>
    <lineage>
        <taxon>Eukaryota</taxon>
        <taxon>Metazoa</taxon>
        <taxon>Spiralia</taxon>
        <taxon>Lophotrochozoa</taxon>
        <taxon>Mollusca</taxon>
        <taxon>Bivalvia</taxon>
        <taxon>Autobranchia</taxon>
        <taxon>Heteroconchia</taxon>
        <taxon>Palaeoheterodonta</taxon>
        <taxon>Unionida</taxon>
        <taxon>Unionoidea</taxon>
        <taxon>Unionidae</taxon>
        <taxon>Ambleminae</taxon>
        <taxon>Lampsilini</taxon>
        <taxon>Potamilus</taxon>
    </lineage>
</organism>
<dbReference type="Pfam" id="PF14040">
    <property type="entry name" value="DNase_NucA_NucB"/>
    <property type="match status" value="1"/>
</dbReference>
<protein>
    <recommendedName>
        <fullName evidence="2">Deoxyribonuclease NucA/NucB domain-containing protein</fullName>
    </recommendedName>
</protein>
<evidence type="ECO:0000256" key="1">
    <source>
        <dbReference type="SAM" id="Phobius"/>
    </source>
</evidence>
<dbReference type="EMBL" id="JAEAOA010001799">
    <property type="protein sequence ID" value="KAK3578786.1"/>
    <property type="molecule type" value="Genomic_DNA"/>
</dbReference>
<dbReference type="AlphaFoldDB" id="A0AAE0RSG3"/>
<reference evidence="3" key="3">
    <citation type="submission" date="2023-05" db="EMBL/GenBank/DDBJ databases">
        <authorList>
            <person name="Smith C.H."/>
        </authorList>
    </citation>
    <scope>NUCLEOTIDE SEQUENCE</scope>
    <source>
        <strain evidence="3">CHS0354</strain>
        <tissue evidence="3">Mantle</tissue>
    </source>
</reference>
<comment type="caution">
    <text evidence="3">The sequence shown here is derived from an EMBL/GenBank/DDBJ whole genome shotgun (WGS) entry which is preliminary data.</text>
</comment>
<feature type="domain" description="Deoxyribonuclease NucA/NucB" evidence="2">
    <location>
        <begin position="259"/>
        <end position="347"/>
    </location>
</feature>
<keyword evidence="1" id="KW-1133">Transmembrane helix</keyword>
<accession>A0AAE0RSG3</accession>
<evidence type="ECO:0000313" key="4">
    <source>
        <dbReference type="Proteomes" id="UP001195483"/>
    </source>
</evidence>
<evidence type="ECO:0000313" key="3">
    <source>
        <dbReference type="EMBL" id="KAK3578786.1"/>
    </source>
</evidence>
<name>A0AAE0RSG3_9BIVA</name>
<dbReference type="Proteomes" id="UP001195483">
    <property type="component" value="Unassembled WGS sequence"/>
</dbReference>
<evidence type="ECO:0000259" key="2">
    <source>
        <dbReference type="Pfam" id="PF14040"/>
    </source>
</evidence>
<gene>
    <name evidence="3" type="ORF">CHS0354_030202</name>
</gene>
<dbReference type="InterPro" id="IPR029476">
    <property type="entry name" value="DNase_NucA_NucB"/>
</dbReference>
<reference evidence="3" key="1">
    <citation type="journal article" date="2021" name="Genome Biol. Evol.">
        <title>A High-Quality Reference Genome for a Parasitic Bivalve with Doubly Uniparental Inheritance (Bivalvia: Unionida).</title>
        <authorList>
            <person name="Smith C.H."/>
        </authorList>
    </citation>
    <scope>NUCLEOTIDE SEQUENCE</scope>
    <source>
        <strain evidence="3">CHS0354</strain>
    </source>
</reference>
<reference evidence="3" key="2">
    <citation type="journal article" date="2021" name="Genome Biol. Evol.">
        <title>Developing a high-quality reference genome for a parasitic bivalve with doubly uniparental inheritance (Bivalvia: Unionida).</title>
        <authorList>
            <person name="Smith C.H."/>
        </authorList>
    </citation>
    <scope>NUCLEOTIDE SEQUENCE</scope>
    <source>
        <strain evidence="3">CHS0354</strain>
        <tissue evidence="3">Mantle</tissue>
    </source>
</reference>
<feature type="transmembrane region" description="Helical" evidence="1">
    <location>
        <begin position="6"/>
        <end position="23"/>
    </location>
</feature>
<keyword evidence="1" id="KW-0812">Transmembrane</keyword>